<dbReference type="InterPro" id="IPR004360">
    <property type="entry name" value="Glyas_Fos-R_dOase_dom"/>
</dbReference>
<reference evidence="2 3" key="1">
    <citation type="submission" date="2017-05" db="EMBL/GenBank/DDBJ databases">
        <title>Vagococcus spp. assemblies.</title>
        <authorList>
            <person name="Gulvik C.A."/>
        </authorList>
    </citation>
    <scope>NUCLEOTIDE SEQUENCE [LARGE SCALE GENOMIC DNA]</scope>
    <source>
        <strain evidence="2 3">NCFB 2777</strain>
    </source>
</reference>
<name>A0A429ZM88_9ENTE</name>
<proteinExistence type="predicted"/>
<accession>A0A429ZM88</accession>
<organism evidence="2 3">
    <name type="scientific">Vagococcus salmoninarum</name>
    <dbReference type="NCBI Taxonomy" id="2739"/>
    <lineage>
        <taxon>Bacteria</taxon>
        <taxon>Bacillati</taxon>
        <taxon>Bacillota</taxon>
        <taxon>Bacilli</taxon>
        <taxon>Lactobacillales</taxon>
        <taxon>Enterococcaceae</taxon>
        <taxon>Vagococcus</taxon>
    </lineage>
</organism>
<protein>
    <submittedName>
        <fullName evidence="2">Glyoxylase</fullName>
    </submittedName>
</protein>
<dbReference type="Pfam" id="PF00903">
    <property type="entry name" value="Glyoxalase"/>
    <property type="match status" value="1"/>
</dbReference>
<dbReference type="Proteomes" id="UP000287239">
    <property type="component" value="Unassembled WGS sequence"/>
</dbReference>
<dbReference type="PROSITE" id="PS51819">
    <property type="entry name" value="VOC"/>
    <property type="match status" value="1"/>
</dbReference>
<evidence type="ECO:0000313" key="2">
    <source>
        <dbReference type="EMBL" id="RST94778.1"/>
    </source>
</evidence>
<dbReference type="OrthoDB" id="9796521at2"/>
<dbReference type="InterPro" id="IPR037523">
    <property type="entry name" value="VOC_core"/>
</dbReference>
<evidence type="ECO:0000313" key="3">
    <source>
        <dbReference type="Proteomes" id="UP000287239"/>
    </source>
</evidence>
<dbReference type="Gene3D" id="3.10.180.10">
    <property type="entry name" value="2,3-Dihydroxybiphenyl 1,2-Dioxygenase, domain 1"/>
    <property type="match status" value="1"/>
</dbReference>
<dbReference type="PANTHER" id="PTHR36503">
    <property type="entry name" value="BLR2520 PROTEIN"/>
    <property type="match status" value="1"/>
</dbReference>
<dbReference type="InterPro" id="IPR029068">
    <property type="entry name" value="Glyas_Bleomycin-R_OHBP_Dase"/>
</dbReference>
<dbReference type="PANTHER" id="PTHR36503:SF3">
    <property type="entry name" value="BLR0126 PROTEIN"/>
    <property type="match status" value="1"/>
</dbReference>
<dbReference type="RefSeq" id="WP_126780501.1">
    <property type="nucleotide sequence ID" value="NZ_CP177121.1"/>
</dbReference>
<dbReference type="GeneID" id="98568537"/>
<dbReference type="EMBL" id="NGJU01000013">
    <property type="protein sequence ID" value="RST94778.1"/>
    <property type="molecule type" value="Genomic_DNA"/>
</dbReference>
<evidence type="ECO:0000259" key="1">
    <source>
        <dbReference type="PROSITE" id="PS51819"/>
    </source>
</evidence>
<comment type="caution">
    <text evidence="2">The sequence shown here is derived from an EMBL/GenBank/DDBJ whole genome shotgun (WGS) entry which is preliminary data.</text>
</comment>
<dbReference type="SUPFAM" id="SSF54593">
    <property type="entry name" value="Glyoxalase/Bleomycin resistance protein/Dihydroxybiphenyl dioxygenase"/>
    <property type="match status" value="1"/>
</dbReference>
<feature type="domain" description="VOC" evidence="1">
    <location>
        <begin position="2"/>
        <end position="123"/>
    </location>
</feature>
<gene>
    <name evidence="2" type="ORF">CBF35_09145</name>
</gene>
<keyword evidence="3" id="KW-1185">Reference proteome</keyword>
<sequence length="129" mass="14457">MKLDMVGLVVENMTKAVTFYETLGFTVSEERGADYLELINEGVRLSLNSREMVASIYGFIPEKNGDTIELAFLCHSPAEVDQKVAVIQAAGYEVFKAPWDAFWGQRYSIIKDVDGNLLSLFANLPEETR</sequence>
<dbReference type="AlphaFoldDB" id="A0A429ZM88"/>